<protein>
    <submittedName>
        <fullName evidence="1">Uncharacterized protein</fullName>
    </submittedName>
</protein>
<gene>
    <name evidence="1" type="ORF">ACFOYY_35525</name>
</gene>
<name>A0ABV8F9Y9_9ACTN</name>
<reference evidence="2" key="1">
    <citation type="journal article" date="2019" name="Int. J. Syst. Evol. Microbiol.">
        <title>The Global Catalogue of Microorganisms (GCM) 10K type strain sequencing project: providing services to taxonomists for standard genome sequencing and annotation.</title>
        <authorList>
            <consortium name="The Broad Institute Genomics Platform"/>
            <consortium name="The Broad Institute Genome Sequencing Center for Infectious Disease"/>
            <person name="Wu L."/>
            <person name="Ma J."/>
        </authorList>
    </citation>
    <scope>NUCLEOTIDE SEQUENCE [LARGE SCALE GENOMIC DNA]</scope>
    <source>
        <strain evidence="2">TBRC 7912</strain>
    </source>
</reference>
<organism evidence="1 2">
    <name type="scientific">Streptosporangium jomthongense</name>
    <dbReference type="NCBI Taxonomy" id="1193683"/>
    <lineage>
        <taxon>Bacteria</taxon>
        <taxon>Bacillati</taxon>
        <taxon>Actinomycetota</taxon>
        <taxon>Actinomycetes</taxon>
        <taxon>Streptosporangiales</taxon>
        <taxon>Streptosporangiaceae</taxon>
        <taxon>Streptosporangium</taxon>
    </lineage>
</organism>
<dbReference type="EMBL" id="JBHSBC010000047">
    <property type="protein sequence ID" value="MFC3985487.1"/>
    <property type="molecule type" value="Genomic_DNA"/>
</dbReference>
<comment type="caution">
    <text evidence="1">The sequence shown here is derived from an EMBL/GenBank/DDBJ whole genome shotgun (WGS) entry which is preliminary data.</text>
</comment>
<keyword evidence="2" id="KW-1185">Reference proteome</keyword>
<proteinExistence type="predicted"/>
<sequence length="127" mass="13913">MTDHWDSVHPAVDLSIGQVNGILIALSREGRDRIKELKALNKQAAEAKANAEVTFARAFMNAEGRPMDERRQIAMLAAADARFQADLAEREVAAFKKAIDAARDDLEVARTISANVRDELKTLGGQP</sequence>
<dbReference type="RefSeq" id="WP_352016409.1">
    <property type="nucleotide sequence ID" value="NZ_JBHSBC010000047.1"/>
</dbReference>
<accession>A0ABV8F9Y9</accession>
<evidence type="ECO:0000313" key="2">
    <source>
        <dbReference type="Proteomes" id="UP001595698"/>
    </source>
</evidence>
<dbReference type="Proteomes" id="UP001595698">
    <property type="component" value="Unassembled WGS sequence"/>
</dbReference>
<evidence type="ECO:0000313" key="1">
    <source>
        <dbReference type="EMBL" id="MFC3985487.1"/>
    </source>
</evidence>